<sequence>MPAYVEALSRGWPCRLRAHREGAPLPNPHAAPWGSLRGKGNPGYTRCPRPYRGVLLLVLGSADNASAFKSCLPVRGRQQSSELSAASRRA</sequence>
<gene>
    <name evidence="1" type="ORF">MRATA1EN3_LOCUS7879</name>
</gene>
<reference evidence="1" key="1">
    <citation type="submission" date="2023-05" db="EMBL/GenBank/DDBJ databases">
        <authorList>
            <consortium name="ELIXIR-Norway"/>
        </authorList>
    </citation>
    <scope>NUCLEOTIDE SEQUENCE</scope>
</reference>
<name>A0ACB0E8X1_RANTA</name>
<accession>A0ACB0E8X1</accession>
<protein>
    <submittedName>
        <fullName evidence="1">Uncharacterized protein</fullName>
    </submittedName>
</protein>
<dbReference type="EMBL" id="OX596100">
    <property type="protein sequence ID" value="CAI9696666.1"/>
    <property type="molecule type" value="Genomic_DNA"/>
</dbReference>
<dbReference type="Proteomes" id="UP001162501">
    <property type="component" value="Chromosome 16"/>
</dbReference>
<organism evidence="1 2">
    <name type="scientific">Rangifer tarandus platyrhynchus</name>
    <name type="common">Svalbard reindeer</name>
    <dbReference type="NCBI Taxonomy" id="3082113"/>
    <lineage>
        <taxon>Eukaryota</taxon>
        <taxon>Metazoa</taxon>
        <taxon>Chordata</taxon>
        <taxon>Craniata</taxon>
        <taxon>Vertebrata</taxon>
        <taxon>Euteleostomi</taxon>
        <taxon>Mammalia</taxon>
        <taxon>Eutheria</taxon>
        <taxon>Laurasiatheria</taxon>
        <taxon>Artiodactyla</taxon>
        <taxon>Ruminantia</taxon>
        <taxon>Pecora</taxon>
        <taxon>Cervidae</taxon>
        <taxon>Odocoileinae</taxon>
        <taxon>Rangifer</taxon>
    </lineage>
</organism>
<proteinExistence type="predicted"/>
<evidence type="ECO:0000313" key="1">
    <source>
        <dbReference type="EMBL" id="CAI9696666.1"/>
    </source>
</evidence>
<evidence type="ECO:0000313" key="2">
    <source>
        <dbReference type="Proteomes" id="UP001162501"/>
    </source>
</evidence>